<dbReference type="Proteomes" id="UP000037712">
    <property type="component" value="Unassembled WGS sequence"/>
</dbReference>
<dbReference type="AlphaFoldDB" id="A0A0M9WQU1"/>
<dbReference type="NCBIfam" id="TIGR01098">
    <property type="entry name" value="3A0109s03R"/>
    <property type="match status" value="1"/>
</dbReference>
<name>A0A0M9WQU1_RHORH</name>
<reference evidence="5" key="2">
    <citation type="submission" date="2015-01" db="EMBL/GenBank/DDBJ databases">
        <title>Draft genome sequence of potential hydrocarbon metabolising strain of Rhodococcus rhodochrous.</title>
        <authorList>
            <person name="Aggarwal R.K."/>
            <person name="Dawar C."/>
        </authorList>
    </citation>
    <scope>NUCLEOTIDE SEQUENCE [LARGE SCALE GENOMIC DNA]</scope>
    <source>
        <strain evidence="5">KG-21</strain>
    </source>
</reference>
<dbReference type="InterPro" id="IPR005770">
    <property type="entry name" value="PhnD"/>
</dbReference>
<reference evidence="4 5" key="1">
    <citation type="journal article" date="2015" name="Genome Announc.">
        <title>Draft Genome Sequence of Rhodococcus rhodochrous Strain KG-21, a Soil Isolate from Oil Fields of Krishna-Godavari Basin, India.</title>
        <authorList>
            <person name="Dawar C."/>
            <person name="Aggarwal R.K."/>
        </authorList>
    </citation>
    <scope>NUCLEOTIDE SEQUENCE [LARGE SCALE GENOMIC DNA]</scope>
    <source>
        <strain evidence="4 5">KG-21</strain>
    </source>
</reference>
<dbReference type="PANTHER" id="PTHR35841:SF1">
    <property type="entry name" value="PHOSPHONATES-BINDING PERIPLASMIC PROTEIN"/>
    <property type="match status" value="1"/>
</dbReference>
<dbReference type="CDD" id="cd01071">
    <property type="entry name" value="PBP2_PhnD_like"/>
    <property type="match status" value="1"/>
</dbReference>
<dbReference type="SUPFAM" id="SSF53850">
    <property type="entry name" value="Periplasmic binding protein-like II"/>
    <property type="match status" value="1"/>
</dbReference>
<dbReference type="Pfam" id="PF12974">
    <property type="entry name" value="Phosphonate-bd"/>
    <property type="match status" value="1"/>
</dbReference>
<dbReference type="Gene3D" id="3.40.190.10">
    <property type="entry name" value="Periplasmic binding protein-like II"/>
    <property type="match status" value="2"/>
</dbReference>
<feature type="chain" id="PRO_5005839874" evidence="3">
    <location>
        <begin position="31"/>
        <end position="295"/>
    </location>
</feature>
<accession>A0A0M9WQU1</accession>
<keyword evidence="2 3" id="KW-0732">Signal</keyword>
<proteinExistence type="inferred from homology"/>
<sequence length="295" mass="29896">MSIFPTLRRTVAAAACALTLGGAAACGASAAEDDAPDVLTVGLPPAEATADLQAKFAPITALIADGAGTAVEVTATSDYLSIVEAMRSGLIDVAVFSPFPTPLAEAVAGAEPLVVAKGAAYSSVFVCRTDTGIDSIEDLRGRKIAFVDAGSTSGNYIPKLLLTRAGIDPDTDIEGSYAGGHDTAELAVRQGSADCAADARSSYQTMVDKGVIDGAAQQIVAESDPIPVSLVVLARKDLDPAIAQGIVEAFTGGDNAAALAVVGATSFAQAQDSDFTLFRDAATELGVDLEELSRK</sequence>
<feature type="signal peptide" evidence="3">
    <location>
        <begin position="1"/>
        <end position="30"/>
    </location>
</feature>
<dbReference type="EMBL" id="AZYO01000001">
    <property type="protein sequence ID" value="KOS58157.1"/>
    <property type="molecule type" value="Genomic_DNA"/>
</dbReference>
<evidence type="ECO:0000313" key="4">
    <source>
        <dbReference type="EMBL" id="KOS58157.1"/>
    </source>
</evidence>
<evidence type="ECO:0000256" key="1">
    <source>
        <dbReference type="ARBA" id="ARBA00007162"/>
    </source>
</evidence>
<organism evidence="4 5">
    <name type="scientific">Rhodococcus rhodochrous KG-21</name>
    <dbReference type="NCBI Taxonomy" id="1441923"/>
    <lineage>
        <taxon>Bacteria</taxon>
        <taxon>Bacillati</taxon>
        <taxon>Actinomycetota</taxon>
        <taxon>Actinomycetes</taxon>
        <taxon>Mycobacteriales</taxon>
        <taxon>Nocardiaceae</taxon>
        <taxon>Rhodococcus</taxon>
    </lineage>
</organism>
<protein>
    <submittedName>
        <fullName evidence="4">ABC transporter substrate-binding protein</fullName>
    </submittedName>
</protein>
<comment type="caution">
    <text evidence="4">The sequence shown here is derived from an EMBL/GenBank/DDBJ whole genome shotgun (WGS) entry which is preliminary data.</text>
</comment>
<dbReference type="GO" id="GO:0043190">
    <property type="term" value="C:ATP-binding cassette (ABC) transporter complex"/>
    <property type="evidence" value="ECO:0007669"/>
    <property type="project" value="InterPro"/>
</dbReference>
<comment type="similarity">
    <text evidence="1">Belongs to the phosphate/phosphite/phosphonate binding protein family.</text>
</comment>
<dbReference type="PANTHER" id="PTHR35841">
    <property type="entry name" value="PHOSPHONATES-BINDING PERIPLASMIC PROTEIN"/>
    <property type="match status" value="1"/>
</dbReference>
<dbReference type="GO" id="GO:0055085">
    <property type="term" value="P:transmembrane transport"/>
    <property type="evidence" value="ECO:0007669"/>
    <property type="project" value="InterPro"/>
</dbReference>
<evidence type="ECO:0000256" key="3">
    <source>
        <dbReference type="SAM" id="SignalP"/>
    </source>
</evidence>
<evidence type="ECO:0000256" key="2">
    <source>
        <dbReference type="ARBA" id="ARBA00022729"/>
    </source>
</evidence>
<evidence type="ECO:0000313" key="5">
    <source>
        <dbReference type="Proteomes" id="UP000037712"/>
    </source>
</evidence>
<gene>
    <name evidence="4" type="ORF">Z051_00855</name>
</gene>
<dbReference type="PATRIC" id="fig|1441923.3.peg.188"/>